<keyword evidence="4" id="KW-0067">ATP-binding</keyword>
<dbReference type="GO" id="GO:0006542">
    <property type="term" value="P:glutamine biosynthetic process"/>
    <property type="evidence" value="ECO:0007669"/>
    <property type="project" value="InterPro"/>
</dbReference>
<dbReference type="PROSITE" id="PS51986">
    <property type="entry name" value="GS_BETA_GRASP"/>
    <property type="match status" value="1"/>
</dbReference>
<dbReference type="InterPro" id="IPR036651">
    <property type="entry name" value="Gln_synt_N_sf"/>
</dbReference>
<keyword evidence="11" id="KW-1185">Reference proteome</keyword>
<evidence type="ECO:0000256" key="2">
    <source>
        <dbReference type="ARBA" id="ARBA00022598"/>
    </source>
</evidence>
<comment type="cofactor">
    <cofactor evidence="1">
        <name>Mg(2+)</name>
        <dbReference type="ChEBI" id="CHEBI:18420"/>
    </cofactor>
</comment>
<dbReference type="Proteomes" id="UP001515480">
    <property type="component" value="Unassembled WGS sequence"/>
</dbReference>
<dbReference type="Gene3D" id="3.10.20.70">
    <property type="entry name" value="Glutamine synthetase, N-terminal domain"/>
    <property type="match status" value="1"/>
</dbReference>
<dbReference type="InterPro" id="IPR014746">
    <property type="entry name" value="Gln_synth/guanido_kin_cat_dom"/>
</dbReference>
<dbReference type="GO" id="GO:0005524">
    <property type="term" value="F:ATP binding"/>
    <property type="evidence" value="ECO:0007669"/>
    <property type="project" value="UniProtKB-KW"/>
</dbReference>
<dbReference type="GO" id="GO:0004356">
    <property type="term" value="F:glutamine synthetase activity"/>
    <property type="evidence" value="ECO:0007669"/>
    <property type="project" value="InterPro"/>
</dbReference>
<dbReference type="PANTHER" id="PTHR43785">
    <property type="entry name" value="GAMMA-GLUTAMYLPUTRESCINE SYNTHETASE"/>
    <property type="match status" value="1"/>
</dbReference>
<evidence type="ECO:0000256" key="4">
    <source>
        <dbReference type="ARBA" id="ARBA00022840"/>
    </source>
</evidence>
<accession>A0AB34JN44</accession>
<comment type="similarity">
    <text evidence="6 7">Belongs to the glutamine synthetase family.</text>
</comment>
<evidence type="ECO:0000313" key="11">
    <source>
        <dbReference type="Proteomes" id="UP001515480"/>
    </source>
</evidence>
<keyword evidence="5" id="KW-0460">Magnesium</keyword>
<feature type="domain" description="GS catalytic" evidence="9">
    <location>
        <begin position="145"/>
        <end position="489"/>
    </location>
</feature>
<dbReference type="InterPro" id="IPR008146">
    <property type="entry name" value="Gln_synth_cat_dom"/>
</dbReference>
<dbReference type="Gene3D" id="3.30.590.10">
    <property type="entry name" value="Glutamine synthetase/guanido kinase, catalytic domain"/>
    <property type="match status" value="1"/>
</dbReference>
<gene>
    <name evidence="10" type="ORF">AB1Y20_018322</name>
</gene>
<name>A0AB34JN44_PRYPA</name>
<dbReference type="AlphaFoldDB" id="A0AB34JN44"/>
<dbReference type="NCBIfam" id="TIGR03105">
    <property type="entry name" value="gln_synth_III"/>
    <property type="match status" value="1"/>
</dbReference>
<dbReference type="InterPro" id="IPR017536">
    <property type="entry name" value="Glutamine_synthetase_typeIII"/>
</dbReference>
<dbReference type="InterPro" id="IPR027303">
    <property type="entry name" value="Gln_synth_gly_rich_site"/>
</dbReference>
<evidence type="ECO:0000256" key="6">
    <source>
        <dbReference type="PROSITE-ProRule" id="PRU01330"/>
    </source>
</evidence>
<evidence type="ECO:0000256" key="7">
    <source>
        <dbReference type="RuleBase" id="RU000384"/>
    </source>
</evidence>
<protein>
    <recommendedName>
        <fullName evidence="12">Glutamine synthetase</fullName>
    </recommendedName>
</protein>
<comment type="caution">
    <text evidence="10">The sequence shown here is derived from an EMBL/GenBank/DDBJ whole genome shotgun (WGS) entry which is preliminary data.</text>
</comment>
<reference evidence="10 11" key="1">
    <citation type="journal article" date="2024" name="Science">
        <title>Giant polyketide synthase enzymes in the biosynthesis of giant marine polyether toxins.</title>
        <authorList>
            <person name="Fallon T.R."/>
            <person name="Shende V.V."/>
            <person name="Wierzbicki I.H."/>
            <person name="Pendleton A.L."/>
            <person name="Watervoot N.F."/>
            <person name="Auber R.P."/>
            <person name="Gonzalez D.J."/>
            <person name="Wisecaver J.H."/>
            <person name="Moore B.S."/>
        </authorList>
    </citation>
    <scope>NUCLEOTIDE SEQUENCE [LARGE SCALE GENOMIC DNA]</scope>
    <source>
        <strain evidence="10 11">12B1</strain>
    </source>
</reference>
<keyword evidence="3" id="KW-0547">Nucleotide-binding</keyword>
<evidence type="ECO:0000256" key="1">
    <source>
        <dbReference type="ARBA" id="ARBA00001946"/>
    </source>
</evidence>
<dbReference type="PROSITE" id="PS51987">
    <property type="entry name" value="GS_CATALYTIC"/>
    <property type="match status" value="1"/>
</dbReference>
<evidence type="ECO:0008006" key="12">
    <source>
        <dbReference type="Google" id="ProtNLM"/>
    </source>
</evidence>
<evidence type="ECO:0000313" key="10">
    <source>
        <dbReference type="EMBL" id="KAL1523379.1"/>
    </source>
</evidence>
<dbReference type="InterPro" id="IPR008147">
    <property type="entry name" value="Gln_synt_N"/>
</dbReference>
<dbReference type="Pfam" id="PF00120">
    <property type="entry name" value="Gln-synt_C"/>
    <property type="match status" value="1"/>
</dbReference>
<dbReference type="EMBL" id="JBGBPQ010000006">
    <property type="protein sequence ID" value="KAL1523379.1"/>
    <property type="molecule type" value="Genomic_DNA"/>
</dbReference>
<feature type="domain" description="GS beta-grasp" evidence="8">
    <location>
        <begin position="57"/>
        <end position="139"/>
    </location>
</feature>
<dbReference type="SUPFAM" id="SSF55931">
    <property type="entry name" value="Glutamine synthetase/guanido kinase"/>
    <property type="match status" value="1"/>
</dbReference>
<evidence type="ECO:0000256" key="5">
    <source>
        <dbReference type="ARBA" id="ARBA00022842"/>
    </source>
</evidence>
<proteinExistence type="inferred from homology"/>
<evidence type="ECO:0000259" key="9">
    <source>
        <dbReference type="PROSITE" id="PS51987"/>
    </source>
</evidence>
<dbReference type="PROSITE" id="PS00181">
    <property type="entry name" value="GLNA_ATP"/>
    <property type="match status" value="1"/>
</dbReference>
<evidence type="ECO:0000256" key="3">
    <source>
        <dbReference type="ARBA" id="ARBA00022741"/>
    </source>
</evidence>
<sequence length="489" mass="52770">MKYSSVDYRRDEISRQVRQQGRLLVMLTACSRASRPFRRALSTKAAAAEVAELGAAAGCKFFQFSFIDLFGVQRSKLVPASRVREVAAGGAGFAGFAAHLDLEPTDGDLLALPDPSSFVPLPWKPEVGWLACDLVLNDAELPHGPRNVLRRTQAALKEECGVVLKTGVECEFFLLDASTPSVGDVYDTQAKPCYDAHALMRRYELISTLSEHMEAMGWGPYQADHEDANGQFEINWDFDDAMRTADRMVFFKYMARTLAEAHGLRASFMPKPFAQLTGSGCHVHLSLHDLALGSNVCGGGGTGVYGLGPKGLAFLGGVMEHAPAMTAITNPTVNSYKRLNAQTTLSGATWSPNAVTWSGNNRTSLVRVPGGAPRMELRLADMAANAYLLPAAIGAAGLTGLKGEAPLPPPPHDVNLYVPHRPEVAAVLASATKLPPNLYAALQALDKSTALRAGLGDSLVDAYLKLRGAHWQNYSSHLSQWELDNYIDC</sequence>
<evidence type="ECO:0000259" key="8">
    <source>
        <dbReference type="PROSITE" id="PS51986"/>
    </source>
</evidence>
<dbReference type="SUPFAM" id="SSF54368">
    <property type="entry name" value="Glutamine synthetase, N-terminal domain"/>
    <property type="match status" value="1"/>
</dbReference>
<dbReference type="SMART" id="SM01230">
    <property type="entry name" value="Gln-synt_C"/>
    <property type="match status" value="1"/>
</dbReference>
<keyword evidence="2" id="KW-0436">Ligase</keyword>
<organism evidence="10 11">
    <name type="scientific">Prymnesium parvum</name>
    <name type="common">Toxic golden alga</name>
    <dbReference type="NCBI Taxonomy" id="97485"/>
    <lineage>
        <taxon>Eukaryota</taxon>
        <taxon>Haptista</taxon>
        <taxon>Haptophyta</taxon>
        <taxon>Prymnesiophyceae</taxon>
        <taxon>Prymnesiales</taxon>
        <taxon>Prymnesiaceae</taxon>
        <taxon>Prymnesium</taxon>
    </lineage>
</organism>
<dbReference type="PANTHER" id="PTHR43785:SF14">
    <property type="entry name" value="GLUTAMINE SYNTHETASE"/>
    <property type="match status" value="1"/>
</dbReference>